<organism evidence="2 3">
    <name type="scientific">Zopfia rhizophila CBS 207.26</name>
    <dbReference type="NCBI Taxonomy" id="1314779"/>
    <lineage>
        <taxon>Eukaryota</taxon>
        <taxon>Fungi</taxon>
        <taxon>Dikarya</taxon>
        <taxon>Ascomycota</taxon>
        <taxon>Pezizomycotina</taxon>
        <taxon>Dothideomycetes</taxon>
        <taxon>Dothideomycetes incertae sedis</taxon>
        <taxon>Zopfiaceae</taxon>
        <taxon>Zopfia</taxon>
    </lineage>
</organism>
<feature type="region of interest" description="Disordered" evidence="1">
    <location>
        <begin position="1"/>
        <end position="26"/>
    </location>
</feature>
<accession>A0A6A6EK60</accession>
<evidence type="ECO:0000313" key="2">
    <source>
        <dbReference type="EMBL" id="KAF2190500.1"/>
    </source>
</evidence>
<sequence>MAAMGRRGYYQPSTQRTHTNRPRQSHPVGLCVATTRSLLPFAAAHIISHAVIGSFIFICYLLVSPCSTSDEPENAAHRELARPLTSRSLRDRRRCQRGERAVQCVFTAARQPREPAIANSCGRRAATTPPPLPGAELHSLDCNYGSWLQQSWLETAFSTGKIGLLNNQRLRIPFPKFASARAAGEQSQTPQLPSL</sequence>
<dbReference type="Proteomes" id="UP000800200">
    <property type="component" value="Unassembled WGS sequence"/>
</dbReference>
<evidence type="ECO:0000313" key="3">
    <source>
        <dbReference type="Proteomes" id="UP000800200"/>
    </source>
</evidence>
<dbReference type="EMBL" id="ML994618">
    <property type="protein sequence ID" value="KAF2190500.1"/>
    <property type="molecule type" value="Genomic_DNA"/>
</dbReference>
<proteinExistence type="predicted"/>
<gene>
    <name evidence="2" type="ORF">K469DRAFT_746984</name>
</gene>
<keyword evidence="3" id="KW-1185">Reference proteome</keyword>
<name>A0A6A6EK60_9PEZI</name>
<dbReference type="AlphaFoldDB" id="A0A6A6EK60"/>
<evidence type="ECO:0000256" key="1">
    <source>
        <dbReference type="SAM" id="MobiDB-lite"/>
    </source>
</evidence>
<protein>
    <submittedName>
        <fullName evidence="2">Uncharacterized protein</fullName>
    </submittedName>
</protein>
<reference evidence="2" key="1">
    <citation type="journal article" date="2020" name="Stud. Mycol.">
        <title>101 Dothideomycetes genomes: a test case for predicting lifestyles and emergence of pathogens.</title>
        <authorList>
            <person name="Haridas S."/>
            <person name="Albert R."/>
            <person name="Binder M."/>
            <person name="Bloem J."/>
            <person name="Labutti K."/>
            <person name="Salamov A."/>
            <person name="Andreopoulos B."/>
            <person name="Baker S."/>
            <person name="Barry K."/>
            <person name="Bills G."/>
            <person name="Bluhm B."/>
            <person name="Cannon C."/>
            <person name="Castanera R."/>
            <person name="Culley D."/>
            <person name="Daum C."/>
            <person name="Ezra D."/>
            <person name="Gonzalez J."/>
            <person name="Henrissat B."/>
            <person name="Kuo A."/>
            <person name="Liang C."/>
            <person name="Lipzen A."/>
            <person name="Lutzoni F."/>
            <person name="Magnuson J."/>
            <person name="Mondo S."/>
            <person name="Nolan M."/>
            <person name="Ohm R."/>
            <person name="Pangilinan J."/>
            <person name="Park H.-J."/>
            <person name="Ramirez L."/>
            <person name="Alfaro M."/>
            <person name="Sun H."/>
            <person name="Tritt A."/>
            <person name="Yoshinaga Y."/>
            <person name="Zwiers L.-H."/>
            <person name="Turgeon B."/>
            <person name="Goodwin S."/>
            <person name="Spatafora J."/>
            <person name="Crous P."/>
            <person name="Grigoriev I."/>
        </authorList>
    </citation>
    <scope>NUCLEOTIDE SEQUENCE</scope>
    <source>
        <strain evidence="2">CBS 207.26</strain>
    </source>
</reference>